<accession>A0A0T6AZV1</accession>
<comment type="caution">
    <text evidence="1">The sequence shown here is derived from an EMBL/GenBank/DDBJ whole genome shotgun (WGS) entry which is preliminary data.</text>
</comment>
<reference evidence="1 2" key="1">
    <citation type="submission" date="2015-09" db="EMBL/GenBank/DDBJ databases">
        <title>Draft genome of the scarab beetle Oryctes borbonicus.</title>
        <authorList>
            <person name="Meyer J.M."/>
            <person name="Markov G.V."/>
            <person name="Baskaran P."/>
            <person name="Herrmann M."/>
            <person name="Sommer R.J."/>
            <person name="Roedelsperger C."/>
        </authorList>
    </citation>
    <scope>NUCLEOTIDE SEQUENCE [LARGE SCALE GENOMIC DNA]</scope>
    <source>
        <strain evidence="1">OB123</strain>
        <tissue evidence="1">Whole animal</tissue>
    </source>
</reference>
<proteinExistence type="predicted"/>
<gene>
    <name evidence="1" type="ORF">AMK59_5300</name>
</gene>
<organism evidence="1 2">
    <name type="scientific">Oryctes borbonicus</name>
    <dbReference type="NCBI Taxonomy" id="1629725"/>
    <lineage>
        <taxon>Eukaryota</taxon>
        <taxon>Metazoa</taxon>
        <taxon>Ecdysozoa</taxon>
        <taxon>Arthropoda</taxon>
        <taxon>Hexapoda</taxon>
        <taxon>Insecta</taxon>
        <taxon>Pterygota</taxon>
        <taxon>Neoptera</taxon>
        <taxon>Endopterygota</taxon>
        <taxon>Coleoptera</taxon>
        <taxon>Polyphaga</taxon>
        <taxon>Scarabaeiformia</taxon>
        <taxon>Scarabaeidae</taxon>
        <taxon>Dynastinae</taxon>
        <taxon>Oryctes</taxon>
    </lineage>
</organism>
<dbReference type="AlphaFoldDB" id="A0A0T6AZV1"/>
<protein>
    <submittedName>
        <fullName evidence="1">Uncharacterized protein</fullName>
    </submittedName>
</protein>
<dbReference type="OrthoDB" id="8184381at2759"/>
<keyword evidence="2" id="KW-1185">Reference proteome</keyword>
<sequence>MADGLCTADTVSNVNDENTVKDYDNGADCEINDGANGSACENVRSYCVSSDSGAKLFDKLCAVVNKGSTTVVVEEAKHEEFSDMEMIPSCGLADEDCRKKRCVDRYDSSESSDSLFAYPKMKGLHL</sequence>
<evidence type="ECO:0000313" key="1">
    <source>
        <dbReference type="EMBL" id="KRT80723.1"/>
    </source>
</evidence>
<dbReference type="EMBL" id="LJIG01016397">
    <property type="protein sequence ID" value="KRT80723.1"/>
    <property type="molecule type" value="Genomic_DNA"/>
</dbReference>
<name>A0A0T6AZV1_9SCAR</name>
<evidence type="ECO:0000313" key="2">
    <source>
        <dbReference type="Proteomes" id="UP000051574"/>
    </source>
</evidence>
<dbReference type="Proteomes" id="UP000051574">
    <property type="component" value="Unassembled WGS sequence"/>
</dbReference>